<dbReference type="CDD" id="cd05380">
    <property type="entry name" value="CAP_euk"/>
    <property type="match status" value="1"/>
</dbReference>
<dbReference type="PANTHER" id="PTHR10334">
    <property type="entry name" value="CYSTEINE-RICH SECRETORY PROTEIN-RELATED"/>
    <property type="match status" value="1"/>
</dbReference>
<dbReference type="PROSITE" id="PS01009">
    <property type="entry name" value="CRISP_1"/>
    <property type="match status" value="1"/>
</dbReference>
<dbReference type="PRINTS" id="PR00837">
    <property type="entry name" value="V5TPXLIKE"/>
</dbReference>
<evidence type="ECO:0000313" key="3">
    <source>
        <dbReference type="Proteomes" id="UP000499080"/>
    </source>
</evidence>
<dbReference type="SUPFAM" id="SSF55797">
    <property type="entry name" value="PR-1-like"/>
    <property type="match status" value="1"/>
</dbReference>
<reference evidence="2 3" key="1">
    <citation type="journal article" date="2019" name="Sci. Rep.">
        <title>Orb-weaving spider Araneus ventricosus genome elucidates the spidroin gene catalogue.</title>
        <authorList>
            <person name="Kono N."/>
            <person name="Nakamura H."/>
            <person name="Ohtoshi R."/>
            <person name="Moran D.A.P."/>
            <person name="Shinohara A."/>
            <person name="Yoshida Y."/>
            <person name="Fujiwara M."/>
            <person name="Mori M."/>
            <person name="Tomita M."/>
            <person name="Arakawa K."/>
        </authorList>
    </citation>
    <scope>NUCLEOTIDE SEQUENCE [LARGE SCALE GENOMIC DNA]</scope>
</reference>
<dbReference type="EMBL" id="BGPR01007167">
    <property type="protein sequence ID" value="GBN24807.1"/>
    <property type="molecule type" value="Genomic_DNA"/>
</dbReference>
<feature type="domain" description="SCP" evidence="1">
    <location>
        <begin position="3"/>
        <end position="90"/>
    </location>
</feature>
<dbReference type="Proteomes" id="UP000499080">
    <property type="component" value="Unassembled WGS sequence"/>
</dbReference>
<dbReference type="InterPro" id="IPR018244">
    <property type="entry name" value="Allrgn_V5/Tpx1_CS"/>
</dbReference>
<sequence>MCQGYGCREDMQTEPNWQKAIKGLYEEVLDYQKDWLWSFEEHPGPMTGHFTQLIWSRSWRIGCGYTSFKEGSLYKKFYVCNYGPGGNTEKQPVYKKGDPCTACPVNSCCGSSCRGGLSYPGLCKIFDPNTSPEYRRPSNLFFCGASLNDRDCQAVVNGADNWRNIKSVGGNYDSIVLNGGESTTVSFNKAIVPNTNSFCLVVKFRKGPLDASRRDKSSFKADFKMEGSFASPMSLQSHSTSFKDYRISLQWGSRTKLAFTFSVPRGAGFRNCWTQEGIPTYIPAPRNYIKSLLQKESILRWQKEWGNGETGRSVHNVLPKVKTTPTPWQRPEIMFVTGLGPFSTYFKRFNIRSSDSCGCGNLGNA</sequence>
<dbReference type="OrthoDB" id="6411526at2759"/>
<dbReference type="SMART" id="SM00198">
    <property type="entry name" value="SCP"/>
    <property type="match status" value="1"/>
</dbReference>
<dbReference type="Gene3D" id="3.40.33.10">
    <property type="entry name" value="CAP"/>
    <property type="match status" value="1"/>
</dbReference>
<evidence type="ECO:0000259" key="1">
    <source>
        <dbReference type="SMART" id="SM00198"/>
    </source>
</evidence>
<dbReference type="InterPro" id="IPR001283">
    <property type="entry name" value="CRISP-related"/>
</dbReference>
<dbReference type="InterPro" id="IPR014044">
    <property type="entry name" value="CAP_dom"/>
</dbReference>
<dbReference type="AlphaFoldDB" id="A0A4Y2MGD7"/>
<dbReference type="Pfam" id="PF00188">
    <property type="entry name" value="CAP"/>
    <property type="match status" value="1"/>
</dbReference>
<gene>
    <name evidence="2" type="primary">CRVP_6</name>
    <name evidence="2" type="ORF">AVEN_139269_1</name>
</gene>
<protein>
    <submittedName>
        <fullName evidence="2">CRISP/Allergen/PR-1</fullName>
    </submittedName>
</protein>
<dbReference type="InterPro" id="IPR035940">
    <property type="entry name" value="CAP_sf"/>
</dbReference>
<keyword evidence="3" id="KW-1185">Reference proteome</keyword>
<dbReference type="GO" id="GO:0005576">
    <property type="term" value="C:extracellular region"/>
    <property type="evidence" value="ECO:0007669"/>
    <property type="project" value="InterPro"/>
</dbReference>
<comment type="caution">
    <text evidence="2">The sequence shown here is derived from an EMBL/GenBank/DDBJ whole genome shotgun (WGS) entry which is preliminary data.</text>
</comment>
<organism evidence="2 3">
    <name type="scientific">Araneus ventricosus</name>
    <name type="common">Orbweaver spider</name>
    <name type="synonym">Epeira ventricosa</name>
    <dbReference type="NCBI Taxonomy" id="182803"/>
    <lineage>
        <taxon>Eukaryota</taxon>
        <taxon>Metazoa</taxon>
        <taxon>Ecdysozoa</taxon>
        <taxon>Arthropoda</taxon>
        <taxon>Chelicerata</taxon>
        <taxon>Arachnida</taxon>
        <taxon>Araneae</taxon>
        <taxon>Araneomorphae</taxon>
        <taxon>Entelegynae</taxon>
        <taxon>Araneoidea</taxon>
        <taxon>Araneidae</taxon>
        <taxon>Araneus</taxon>
    </lineage>
</organism>
<proteinExistence type="predicted"/>
<accession>A0A4Y2MGD7</accession>
<evidence type="ECO:0000313" key="2">
    <source>
        <dbReference type="EMBL" id="GBN24807.1"/>
    </source>
</evidence>
<name>A0A4Y2MGD7_ARAVE</name>